<evidence type="ECO:0000313" key="1">
    <source>
        <dbReference type="EMBL" id="KIO14476.1"/>
    </source>
</evidence>
<reference evidence="1 2" key="1">
    <citation type="submission" date="2014-04" db="EMBL/GenBank/DDBJ databases">
        <authorList>
            <consortium name="DOE Joint Genome Institute"/>
            <person name="Kuo A."/>
            <person name="Kohler A."/>
            <person name="Costa M.D."/>
            <person name="Nagy L.G."/>
            <person name="Floudas D."/>
            <person name="Copeland A."/>
            <person name="Barry K.W."/>
            <person name="Cichocki N."/>
            <person name="Veneault-Fourrey C."/>
            <person name="LaButti K."/>
            <person name="Lindquist E.A."/>
            <person name="Lipzen A."/>
            <person name="Lundell T."/>
            <person name="Morin E."/>
            <person name="Murat C."/>
            <person name="Sun H."/>
            <person name="Tunlid A."/>
            <person name="Henrissat B."/>
            <person name="Grigoriev I.V."/>
            <person name="Hibbett D.S."/>
            <person name="Martin F."/>
            <person name="Nordberg H.P."/>
            <person name="Cantor M.N."/>
            <person name="Hua S.X."/>
        </authorList>
    </citation>
    <scope>NUCLEOTIDE SEQUENCE [LARGE SCALE GENOMIC DNA]</scope>
    <source>
        <strain evidence="1 2">Marx 270</strain>
    </source>
</reference>
<evidence type="ECO:0000313" key="2">
    <source>
        <dbReference type="Proteomes" id="UP000054217"/>
    </source>
</evidence>
<keyword evidence="2" id="KW-1185">Reference proteome</keyword>
<proteinExistence type="predicted"/>
<organism evidence="1 2">
    <name type="scientific">Pisolithus tinctorius Marx 270</name>
    <dbReference type="NCBI Taxonomy" id="870435"/>
    <lineage>
        <taxon>Eukaryota</taxon>
        <taxon>Fungi</taxon>
        <taxon>Dikarya</taxon>
        <taxon>Basidiomycota</taxon>
        <taxon>Agaricomycotina</taxon>
        <taxon>Agaricomycetes</taxon>
        <taxon>Agaricomycetidae</taxon>
        <taxon>Boletales</taxon>
        <taxon>Sclerodermatineae</taxon>
        <taxon>Pisolithaceae</taxon>
        <taxon>Pisolithus</taxon>
    </lineage>
</organism>
<reference evidence="2" key="2">
    <citation type="submission" date="2015-01" db="EMBL/GenBank/DDBJ databases">
        <title>Evolutionary Origins and Diversification of the Mycorrhizal Mutualists.</title>
        <authorList>
            <consortium name="DOE Joint Genome Institute"/>
            <consortium name="Mycorrhizal Genomics Consortium"/>
            <person name="Kohler A."/>
            <person name="Kuo A."/>
            <person name="Nagy L.G."/>
            <person name="Floudas D."/>
            <person name="Copeland A."/>
            <person name="Barry K.W."/>
            <person name="Cichocki N."/>
            <person name="Veneault-Fourrey C."/>
            <person name="LaButti K."/>
            <person name="Lindquist E.A."/>
            <person name="Lipzen A."/>
            <person name="Lundell T."/>
            <person name="Morin E."/>
            <person name="Murat C."/>
            <person name="Riley R."/>
            <person name="Ohm R."/>
            <person name="Sun H."/>
            <person name="Tunlid A."/>
            <person name="Henrissat B."/>
            <person name="Grigoriev I.V."/>
            <person name="Hibbett D.S."/>
            <person name="Martin F."/>
        </authorList>
    </citation>
    <scope>NUCLEOTIDE SEQUENCE [LARGE SCALE GENOMIC DNA]</scope>
    <source>
        <strain evidence="2">Marx 270</strain>
    </source>
</reference>
<dbReference type="InParanoid" id="A0A0C3PY48"/>
<protein>
    <submittedName>
        <fullName evidence="1">Uncharacterized protein</fullName>
    </submittedName>
</protein>
<gene>
    <name evidence="1" type="ORF">M404DRAFT_991227</name>
</gene>
<accession>A0A0C3PY48</accession>
<dbReference type="AlphaFoldDB" id="A0A0C3PY48"/>
<dbReference type="HOGENOM" id="CLU_2961780_0_0_1"/>
<dbReference type="Proteomes" id="UP000054217">
    <property type="component" value="Unassembled WGS sequence"/>
</dbReference>
<dbReference type="EMBL" id="KN831944">
    <property type="protein sequence ID" value="KIO14476.1"/>
    <property type="molecule type" value="Genomic_DNA"/>
</dbReference>
<sequence>MAHYCPGITPLHDDFLLFSIHGRAVRNRTLFKAEVKLPLPWFMIAYHHPAVISYSTTRC</sequence>
<name>A0A0C3PY48_PISTI</name>